<keyword evidence="1" id="KW-1133">Transmembrane helix</keyword>
<feature type="transmembrane region" description="Helical" evidence="1">
    <location>
        <begin position="378"/>
        <end position="397"/>
    </location>
</feature>
<gene>
    <name evidence="3" type="ORF">AARAC_004305</name>
</gene>
<dbReference type="PANTHER" id="PTHR34814:SF2">
    <property type="entry name" value="DUF3533 DOMAIN-CONTAINING PROTEIN"/>
    <property type="match status" value="1"/>
</dbReference>
<keyword evidence="1" id="KW-0812">Transmembrane</keyword>
<comment type="caution">
    <text evidence="3">The sequence shown here is derived from an EMBL/GenBank/DDBJ whole genome shotgun (WGS) entry which is preliminary data.</text>
</comment>
<dbReference type="InterPro" id="IPR053001">
    <property type="entry name" value="MNNG_permease-like"/>
</dbReference>
<proteinExistence type="predicted"/>
<dbReference type="Pfam" id="PF12051">
    <property type="entry name" value="DUF3533"/>
    <property type="match status" value="1"/>
</dbReference>
<evidence type="ECO:0000259" key="2">
    <source>
        <dbReference type="Pfam" id="PF12051"/>
    </source>
</evidence>
<evidence type="ECO:0000313" key="3">
    <source>
        <dbReference type="EMBL" id="PIG87080.1"/>
    </source>
</evidence>
<reference evidence="3 4" key="1">
    <citation type="submission" date="2017-05" db="EMBL/GenBank/DDBJ databases">
        <title>Genome sequence for an aflatoxigenic pathogen of Argentinian peanut, Aspergillus arachidicola.</title>
        <authorList>
            <person name="Moore G."/>
            <person name="Beltz S.B."/>
            <person name="Mack B.M."/>
        </authorList>
    </citation>
    <scope>NUCLEOTIDE SEQUENCE [LARGE SCALE GENOMIC DNA]</scope>
    <source>
        <strain evidence="3 4">CBS 117610</strain>
    </source>
</reference>
<protein>
    <recommendedName>
        <fullName evidence="2">DUF3533 domain-containing protein</fullName>
    </recommendedName>
</protein>
<dbReference type="PANTHER" id="PTHR34814">
    <property type="entry name" value="NITROSOGUANIDINE RESISTANCE PROTEIN SNG1"/>
    <property type="match status" value="1"/>
</dbReference>
<evidence type="ECO:0000256" key="1">
    <source>
        <dbReference type="SAM" id="Phobius"/>
    </source>
</evidence>
<dbReference type="Proteomes" id="UP000231358">
    <property type="component" value="Unassembled WGS sequence"/>
</dbReference>
<feature type="domain" description="DUF3533" evidence="2">
    <location>
        <begin position="30"/>
        <end position="389"/>
    </location>
</feature>
<keyword evidence="1" id="KW-0472">Membrane</keyword>
<dbReference type="STRING" id="656916.A0A2G7G2J8"/>
<evidence type="ECO:0000313" key="4">
    <source>
        <dbReference type="Proteomes" id="UP000231358"/>
    </source>
</evidence>
<dbReference type="AlphaFoldDB" id="A0A2G7G2J8"/>
<accession>A0A2G7G2J8</accession>
<sequence length="472" mass="53131">MAIRKLTNTGERASWRKMQKRFLLAIAVSFLLLQVLFLGNMCYLYATQFHDSDRSHSLRLLYVDYDGGVIGQSVLDTYQEMRGPSFPTLEQFPSENYPLPTDVKKEVCNGKFWGAIYSNAGASANLTSILANGTSNDQPALTYIWNGARYPAFSQSIIYSSIVSLVQGSRDAYYAHNASNDLQFATLSNQASLQAFLNPITASEINIKPTNQGPRVLYNTVSLVMPIIQQFFFMMALNGISMEFQVLRKFGWIPNGVLRMCISIVYTFIGSLAMVGYIWIFKESWDVNANQFVLCWMIIWLFMHINFLVVDILTTFIPMQFLPFCVLTWVIVNVASTISPFELSPGFFRWGYALPAHETYQVLVQIWSDGCNGQLYRALPILFGEWVLGVIIVIFSVQYRCKTATSAEQADLPDKDTGKHNHISPPIDGHVSPQSTENVMCSGQNPAESVRLERAAYGPSYPTPLVHHDGRN</sequence>
<name>A0A2G7G2J8_9EURO</name>
<feature type="transmembrane region" description="Helical" evidence="1">
    <location>
        <begin position="216"/>
        <end position="237"/>
    </location>
</feature>
<dbReference type="GO" id="GO:0016020">
    <property type="term" value="C:membrane"/>
    <property type="evidence" value="ECO:0007669"/>
    <property type="project" value="TreeGrafter"/>
</dbReference>
<feature type="transmembrane region" description="Helical" evidence="1">
    <location>
        <begin position="291"/>
        <end position="309"/>
    </location>
</feature>
<dbReference type="InterPro" id="IPR022703">
    <property type="entry name" value="DUF3533"/>
</dbReference>
<keyword evidence="4" id="KW-1185">Reference proteome</keyword>
<dbReference type="EMBL" id="NEXV01000198">
    <property type="protein sequence ID" value="PIG87080.1"/>
    <property type="molecule type" value="Genomic_DNA"/>
</dbReference>
<feature type="transmembrane region" description="Helical" evidence="1">
    <location>
        <begin position="257"/>
        <end position="279"/>
    </location>
</feature>
<organism evidence="3 4">
    <name type="scientific">Aspergillus arachidicola</name>
    <dbReference type="NCBI Taxonomy" id="656916"/>
    <lineage>
        <taxon>Eukaryota</taxon>
        <taxon>Fungi</taxon>
        <taxon>Dikarya</taxon>
        <taxon>Ascomycota</taxon>
        <taxon>Pezizomycotina</taxon>
        <taxon>Eurotiomycetes</taxon>
        <taxon>Eurotiomycetidae</taxon>
        <taxon>Eurotiales</taxon>
        <taxon>Aspergillaceae</taxon>
        <taxon>Aspergillus</taxon>
        <taxon>Aspergillus subgen. Circumdati</taxon>
    </lineage>
</organism>